<dbReference type="SMART" id="SM00347">
    <property type="entry name" value="HTH_MARR"/>
    <property type="match status" value="1"/>
</dbReference>
<evidence type="ECO:0000313" key="6">
    <source>
        <dbReference type="Proteomes" id="UP000250003"/>
    </source>
</evidence>
<keyword evidence="6" id="KW-1185">Reference proteome</keyword>
<evidence type="ECO:0000313" key="5">
    <source>
        <dbReference type="EMBL" id="AWY99417.1"/>
    </source>
</evidence>
<evidence type="ECO:0000256" key="3">
    <source>
        <dbReference type="ARBA" id="ARBA00023163"/>
    </source>
</evidence>
<gene>
    <name evidence="5" type="ORF">DQQ01_06680</name>
</gene>
<dbReference type="InterPro" id="IPR036388">
    <property type="entry name" value="WH-like_DNA-bd_sf"/>
</dbReference>
<dbReference type="PRINTS" id="PR00598">
    <property type="entry name" value="HTHMARR"/>
</dbReference>
<dbReference type="GO" id="GO:0003677">
    <property type="term" value="F:DNA binding"/>
    <property type="evidence" value="ECO:0007669"/>
    <property type="project" value="UniProtKB-KW"/>
</dbReference>
<dbReference type="GO" id="GO:0003700">
    <property type="term" value="F:DNA-binding transcription factor activity"/>
    <property type="evidence" value="ECO:0007669"/>
    <property type="project" value="InterPro"/>
</dbReference>
<dbReference type="SUPFAM" id="SSF46785">
    <property type="entry name" value="Winged helix' DNA-binding domain"/>
    <property type="match status" value="1"/>
</dbReference>
<dbReference type="Gene3D" id="1.10.10.10">
    <property type="entry name" value="Winged helix-like DNA-binding domain superfamily/Winged helix DNA-binding domain"/>
    <property type="match status" value="1"/>
</dbReference>
<evidence type="ECO:0000256" key="2">
    <source>
        <dbReference type="ARBA" id="ARBA00023125"/>
    </source>
</evidence>
<dbReference type="InterPro" id="IPR000835">
    <property type="entry name" value="HTH_MarR-typ"/>
</dbReference>
<dbReference type="AlphaFoldDB" id="A0A2Z4UEM9"/>
<dbReference type="InterPro" id="IPR036390">
    <property type="entry name" value="WH_DNA-bd_sf"/>
</dbReference>
<sequence length="135" mass="15806">MTKLYEQYLERIRGKYGLSQIEITIIGFLYNNPGKDTAAEIVELRMLPKGNVSQGVELLVKKGFLRRNTDRTDRRKVHLSLEETAIPLCNEIEKVNQSFKEQLLQGLTQQEKETYEKINRQLMKNIEKGMNFDEK</sequence>
<protein>
    <submittedName>
        <fullName evidence="5">MarR family transcriptional regulator</fullName>
    </submittedName>
</protein>
<dbReference type="PANTHER" id="PTHR42756">
    <property type="entry name" value="TRANSCRIPTIONAL REGULATOR, MARR"/>
    <property type="match status" value="1"/>
</dbReference>
<reference evidence="6" key="1">
    <citation type="submission" date="2018-06" db="EMBL/GenBank/DDBJ databases">
        <title>Description of Blautia argi sp. nov., a new anaerobic isolated from dog feces.</title>
        <authorList>
            <person name="Chang Y.-H."/>
            <person name="Paek J."/>
            <person name="Shin Y."/>
        </authorList>
    </citation>
    <scope>NUCLEOTIDE SEQUENCE [LARGE SCALE GENOMIC DNA]</scope>
    <source>
        <strain evidence="6">KCTC 15426</strain>
    </source>
</reference>
<dbReference type="Pfam" id="PF12802">
    <property type="entry name" value="MarR_2"/>
    <property type="match status" value="1"/>
</dbReference>
<dbReference type="OrthoDB" id="9795441at2"/>
<dbReference type="KEGG" id="blau:DQQ01_06680"/>
<dbReference type="Proteomes" id="UP000250003">
    <property type="component" value="Chromosome"/>
</dbReference>
<accession>A0A2Z4UEM9</accession>
<proteinExistence type="predicted"/>
<keyword evidence="3" id="KW-0804">Transcription</keyword>
<name>A0A2Z4UEM9_9FIRM</name>
<keyword evidence="2" id="KW-0238">DNA-binding</keyword>
<keyword evidence="1" id="KW-0805">Transcription regulation</keyword>
<evidence type="ECO:0000259" key="4">
    <source>
        <dbReference type="PROSITE" id="PS50995"/>
    </source>
</evidence>
<dbReference type="PANTHER" id="PTHR42756:SF1">
    <property type="entry name" value="TRANSCRIPTIONAL REPRESSOR OF EMRAB OPERON"/>
    <property type="match status" value="1"/>
</dbReference>
<dbReference type="PROSITE" id="PS50995">
    <property type="entry name" value="HTH_MARR_2"/>
    <property type="match status" value="1"/>
</dbReference>
<organism evidence="5 6">
    <name type="scientific">Blautia argi</name>
    <dbReference type="NCBI Taxonomy" id="1912897"/>
    <lineage>
        <taxon>Bacteria</taxon>
        <taxon>Bacillati</taxon>
        <taxon>Bacillota</taxon>
        <taxon>Clostridia</taxon>
        <taxon>Lachnospirales</taxon>
        <taxon>Lachnospiraceae</taxon>
        <taxon>Blautia</taxon>
    </lineage>
</organism>
<feature type="domain" description="HTH marR-type" evidence="4">
    <location>
        <begin position="1"/>
        <end position="124"/>
    </location>
</feature>
<evidence type="ECO:0000256" key="1">
    <source>
        <dbReference type="ARBA" id="ARBA00023015"/>
    </source>
</evidence>
<dbReference type="EMBL" id="CP030280">
    <property type="protein sequence ID" value="AWY99417.1"/>
    <property type="molecule type" value="Genomic_DNA"/>
</dbReference>